<dbReference type="EMBL" id="CAEZYR010000023">
    <property type="protein sequence ID" value="CAB4736612.1"/>
    <property type="molecule type" value="Genomic_DNA"/>
</dbReference>
<dbReference type="EMBL" id="CAFBOS010000180">
    <property type="protein sequence ID" value="CAB5014104.1"/>
    <property type="molecule type" value="Genomic_DNA"/>
</dbReference>
<dbReference type="InterPro" id="IPR006680">
    <property type="entry name" value="Amidohydro-rel"/>
</dbReference>
<evidence type="ECO:0000313" key="3">
    <source>
        <dbReference type="EMBL" id="CAB4736612.1"/>
    </source>
</evidence>
<evidence type="ECO:0000313" key="4">
    <source>
        <dbReference type="EMBL" id="CAB4835612.1"/>
    </source>
</evidence>
<dbReference type="Gene3D" id="3.20.20.140">
    <property type="entry name" value="Metal-dependent hydrolases"/>
    <property type="match status" value="1"/>
</dbReference>
<dbReference type="PANTHER" id="PTHR21240:SF19">
    <property type="entry name" value="CATALYTIC_ HYDROLASE"/>
    <property type="match status" value="1"/>
</dbReference>
<sequence>MGMPTDIGIVDLGMGFPYQSVEEKKHTYDFFRANLKDKESLQEMEFPAQYMFKQVPDVVPPDVDPVHYIVEKMDEFGIDMAKVGMGKNGIRAKELYPDRFFLSMSVNPHEGVDGLRKMEQAKADYDIVSVSIFPSGLVPQAAVNDKKLYPFYMKCVELDIPMCINGGIVGPRMPSWPQHIEHFDEVCYDFPELKIVIMHGAEPWTALAVKLMLKWPGLHYMTSAFAPKHYPKDIINYANSRGADKIMYCGYFPAGLTLERQFRDMPNVPFKDEVWPKFLRENAIRVFGLDRARK</sequence>
<evidence type="ECO:0000256" key="1">
    <source>
        <dbReference type="ARBA" id="ARBA00023239"/>
    </source>
</evidence>
<name>A0A6J7ARG7_9ZZZZ</name>
<keyword evidence="1" id="KW-0456">Lyase</keyword>
<accession>A0A6J7ARG7</accession>
<feature type="domain" description="Amidohydrolase-related" evidence="2">
    <location>
        <begin position="96"/>
        <end position="289"/>
    </location>
</feature>
<dbReference type="EMBL" id="CAFBMH010000117">
    <property type="protein sequence ID" value="CAB4926580.1"/>
    <property type="molecule type" value="Genomic_DNA"/>
</dbReference>
<dbReference type="PANTHER" id="PTHR21240">
    <property type="entry name" value="2-AMINO-3-CARBOXYLMUCONATE-6-SEMIALDEHYDE DECARBOXYLASE"/>
    <property type="match status" value="1"/>
</dbReference>
<protein>
    <submittedName>
        <fullName evidence="4">Unannotated protein</fullName>
    </submittedName>
</protein>
<evidence type="ECO:0000313" key="5">
    <source>
        <dbReference type="EMBL" id="CAB4926580.1"/>
    </source>
</evidence>
<organism evidence="4">
    <name type="scientific">freshwater metagenome</name>
    <dbReference type="NCBI Taxonomy" id="449393"/>
    <lineage>
        <taxon>unclassified sequences</taxon>
        <taxon>metagenomes</taxon>
        <taxon>ecological metagenomes</taxon>
    </lineage>
</organism>
<evidence type="ECO:0000259" key="2">
    <source>
        <dbReference type="Pfam" id="PF04909"/>
    </source>
</evidence>
<gene>
    <name evidence="3" type="ORF">UFOPK2754_00866</name>
    <name evidence="4" type="ORF">UFOPK3139_02540</name>
    <name evidence="5" type="ORF">UFOPK3543_02405</name>
    <name evidence="6" type="ORF">UFOPK3967_02397</name>
</gene>
<reference evidence="4" key="1">
    <citation type="submission" date="2020-05" db="EMBL/GenBank/DDBJ databases">
        <authorList>
            <person name="Chiriac C."/>
            <person name="Salcher M."/>
            <person name="Ghai R."/>
            <person name="Kavagutti S V."/>
        </authorList>
    </citation>
    <scope>NUCLEOTIDE SEQUENCE</scope>
</reference>
<dbReference type="GO" id="GO:0016831">
    <property type="term" value="F:carboxy-lyase activity"/>
    <property type="evidence" value="ECO:0007669"/>
    <property type="project" value="InterPro"/>
</dbReference>
<evidence type="ECO:0000313" key="6">
    <source>
        <dbReference type="EMBL" id="CAB5014104.1"/>
    </source>
</evidence>
<dbReference type="GO" id="GO:0016787">
    <property type="term" value="F:hydrolase activity"/>
    <property type="evidence" value="ECO:0007669"/>
    <property type="project" value="InterPro"/>
</dbReference>
<dbReference type="SUPFAM" id="SSF51556">
    <property type="entry name" value="Metallo-dependent hydrolases"/>
    <property type="match status" value="1"/>
</dbReference>
<dbReference type="EMBL" id="CAFABA010000135">
    <property type="protein sequence ID" value="CAB4835612.1"/>
    <property type="molecule type" value="Genomic_DNA"/>
</dbReference>
<dbReference type="InterPro" id="IPR032466">
    <property type="entry name" value="Metal_Hydrolase"/>
</dbReference>
<dbReference type="Pfam" id="PF04909">
    <property type="entry name" value="Amidohydro_2"/>
    <property type="match status" value="1"/>
</dbReference>
<dbReference type="InterPro" id="IPR032465">
    <property type="entry name" value="ACMSD"/>
</dbReference>
<proteinExistence type="predicted"/>
<dbReference type="AlphaFoldDB" id="A0A6J7ARG7"/>